<dbReference type="Pfam" id="PF14527">
    <property type="entry name" value="LAGLIDADG_WhiA"/>
    <property type="match status" value="1"/>
</dbReference>
<protein>
    <recommendedName>
        <fullName evidence="4">Probable cell division protein WhiA</fullName>
    </recommendedName>
</protein>
<dbReference type="InterPro" id="IPR023054">
    <property type="entry name" value="Sporulation_regulator_WhiA_C"/>
</dbReference>
<evidence type="ECO:0000256" key="1">
    <source>
        <dbReference type="ARBA" id="ARBA00022618"/>
    </source>
</evidence>
<dbReference type="Gene3D" id="3.10.28.10">
    <property type="entry name" value="Homing endonucleases"/>
    <property type="match status" value="1"/>
</dbReference>
<evidence type="ECO:0000256" key="4">
    <source>
        <dbReference type="HAMAP-Rule" id="MF_01420"/>
    </source>
</evidence>
<evidence type="ECO:0000259" key="5">
    <source>
        <dbReference type="Pfam" id="PF02650"/>
    </source>
</evidence>
<reference evidence="8" key="1">
    <citation type="submission" date="2020-08" db="EMBL/GenBank/DDBJ databases">
        <title>Genome public.</title>
        <authorList>
            <person name="Liu C."/>
            <person name="Sun Q."/>
        </authorList>
    </citation>
    <scope>NUCLEOTIDE SEQUENCE</scope>
    <source>
        <strain evidence="8">NSJ-44</strain>
    </source>
</reference>
<proteinExistence type="inferred from homology"/>
<dbReference type="NCBIfam" id="TIGR00647">
    <property type="entry name" value="DNA_bind_WhiA"/>
    <property type="match status" value="1"/>
</dbReference>
<dbReference type="PANTHER" id="PTHR37307">
    <property type="entry name" value="CELL DIVISION PROTEIN WHIA-RELATED"/>
    <property type="match status" value="1"/>
</dbReference>
<evidence type="ECO:0000256" key="2">
    <source>
        <dbReference type="ARBA" id="ARBA00023125"/>
    </source>
</evidence>
<dbReference type="InterPro" id="IPR018478">
    <property type="entry name" value="Sporu_reg_WhiA_N_dom"/>
</dbReference>
<accession>A0A926CWV1</accession>
<evidence type="ECO:0000313" key="8">
    <source>
        <dbReference type="EMBL" id="MBC8528160.1"/>
    </source>
</evidence>
<dbReference type="GO" id="GO:0043937">
    <property type="term" value="P:regulation of sporulation"/>
    <property type="evidence" value="ECO:0007669"/>
    <property type="project" value="InterPro"/>
</dbReference>
<name>A0A926CWV1_9FIRM</name>
<dbReference type="SUPFAM" id="SSF55608">
    <property type="entry name" value="Homing endonucleases"/>
    <property type="match status" value="1"/>
</dbReference>
<feature type="domain" description="WhiA LAGLIDADG-like" evidence="7">
    <location>
        <begin position="129"/>
        <end position="220"/>
    </location>
</feature>
<evidence type="ECO:0000256" key="3">
    <source>
        <dbReference type="ARBA" id="ARBA00023306"/>
    </source>
</evidence>
<dbReference type="InterPro" id="IPR003802">
    <property type="entry name" value="Sporulation_regulator_WhiA"/>
</dbReference>
<sequence>MSFSSETREELCRLPFGEDCCVRAELAALIHVAGTITLSGGEMALRIATESASCARRVFRLFKRVYGIAPQVASGQKRRLKKNHAYYLTVTKGAREALEDAGLISKKGGGLVFNRGIDRELVRRDCCRRAYIRGAFLGAGSLTTPEKGYHLEFVLSTEEFARDLMALINSFSLGAKNLARKGSYVVYLKEGESISSLLVVIGAMNSVLALENVRVLKEMRNQVNRSVNCETANLAKTAFAAARQIEAITALESSGKLAKLSAPLREMAAVRLDNPEASLIELGEMLDPPVGKSAVNHRLRRLEEMAQQLRQEKGDY</sequence>
<dbReference type="AlphaFoldDB" id="A0A926CWV1"/>
<dbReference type="GO" id="GO:0003677">
    <property type="term" value="F:DNA binding"/>
    <property type="evidence" value="ECO:0007669"/>
    <property type="project" value="UniProtKB-UniRule"/>
</dbReference>
<keyword evidence="3 4" id="KW-0131">Cell cycle</keyword>
<dbReference type="Proteomes" id="UP000654279">
    <property type="component" value="Unassembled WGS sequence"/>
</dbReference>
<evidence type="ECO:0000313" key="9">
    <source>
        <dbReference type="Proteomes" id="UP000654279"/>
    </source>
</evidence>
<dbReference type="HAMAP" id="MF_01420">
    <property type="entry name" value="HTH_type_WhiA"/>
    <property type="match status" value="1"/>
</dbReference>
<comment type="function">
    <text evidence="4">Involved in cell division and chromosome segregation.</text>
</comment>
<dbReference type="EMBL" id="JACRSO010000001">
    <property type="protein sequence ID" value="MBC8528160.1"/>
    <property type="molecule type" value="Genomic_DNA"/>
</dbReference>
<feature type="domain" description="Sporulation regulator WhiA C-terminal" evidence="5">
    <location>
        <begin position="223"/>
        <end position="306"/>
    </location>
</feature>
<dbReference type="RefSeq" id="WP_249284202.1">
    <property type="nucleotide sequence ID" value="NZ_JACRSO010000001.1"/>
</dbReference>
<dbReference type="Pfam" id="PF02650">
    <property type="entry name" value="HTH_WhiA"/>
    <property type="match status" value="1"/>
</dbReference>
<keyword evidence="9" id="KW-1185">Reference proteome</keyword>
<comment type="similarity">
    <text evidence="4">Belongs to the WhiA family.</text>
</comment>
<dbReference type="GO" id="GO:0051301">
    <property type="term" value="P:cell division"/>
    <property type="evidence" value="ECO:0007669"/>
    <property type="project" value="UniProtKB-UniRule"/>
</dbReference>
<gene>
    <name evidence="4 8" type="primary">whiA</name>
    <name evidence="8" type="ORF">H8699_01730</name>
</gene>
<dbReference type="Pfam" id="PF10298">
    <property type="entry name" value="WhiA_N"/>
    <property type="match status" value="1"/>
</dbReference>
<dbReference type="PANTHER" id="PTHR37307:SF1">
    <property type="entry name" value="CELL DIVISION PROTEIN WHIA-RELATED"/>
    <property type="match status" value="1"/>
</dbReference>
<keyword evidence="1 4" id="KW-0132">Cell division</keyword>
<comment type="caution">
    <text evidence="8">The sequence shown here is derived from an EMBL/GenBank/DDBJ whole genome shotgun (WGS) entry which is preliminary data.</text>
</comment>
<dbReference type="InterPro" id="IPR039518">
    <property type="entry name" value="WhiA_LAGLIDADG_dom"/>
</dbReference>
<keyword evidence="2 4" id="KW-0238">DNA-binding</keyword>
<evidence type="ECO:0000259" key="7">
    <source>
        <dbReference type="Pfam" id="PF14527"/>
    </source>
</evidence>
<dbReference type="InterPro" id="IPR027434">
    <property type="entry name" value="Homing_endonucl"/>
</dbReference>
<feature type="domain" description="Sporulation transcription regulator WhiA N-terminal" evidence="6">
    <location>
        <begin position="19"/>
        <end position="104"/>
    </location>
</feature>
<evidence type="ECO:0000259" key="6">
    <source>
        <dbReference type="Pfam" id="PF10298"/>
    </source>
</evidence>
<organism evidence="8 9">
    <name type="scientific">Luoshenia tenuis</name>
    <dbReference type="NCBI Taxonomy" id="2763654"/>
    <lineage>
        <taxon>Bacteria</taxon>
        <taxon>Bacillati</taxon>
        <taxon>Bacillota</taxon>
        <taxon>Clostridia</taxon>
        <taxon>Christensenellales</taxon>
        <taxon>Christensenellaceae</taxon>
        <taxon>Luoshenia</taxon>
    </lineage>
</organism>